<organism evidence="3 4">
    <name type="scientific">Candidatus Collierbacteria bacterium GW2011_GWA2_46_26</name>
    <dbReference type="NCBI Taxonomy" id="1618381"/>
    <lineage>
        <taxon>Bacteria</taxon>
        <taxon>Candidatus Collieribacteriota</taxon>
    </lineage>
</organism>
<dbReference type="Proteomes" id="UP000034794">
    <property type="component" value="Unassembled WGS sequence"/>
</dbReference>
<evidence type="ECO:0000313" key="3">
    <source>
        <dbReference type="EMBL" id="KKU32899.1"/>
    </source>
</evidence>
<feature type="transmembrane region" description="Helical" evidence="2">
    <location>
        <begin position="7"/>
        <end position="27"/>
    </location>
</feature>
<name>A0A0G1PJA9_9BACT</name>
<feature type="compositionally biased region" description="Polar residues" evidence="1">
    <location>
        <begin position="275"/>
        <end position="284"/>
    </location>
</feature>
<proteinExistence type="predicted"/>
<dbReference type="Gene3D" id="2.60.40.10">
    <property type="entry name" value="Immunoglobulins"/>
    <property type="match status" value="1"/>
</dbReference>
<gene>
    <name evidence="3" type="ORF">UX47_C0007G0143</name>
</gene>
<dbReference type="InterPro" id="IPR013783">
    <property type="entry name" value="Ig-like_fold"/>
</dbReference>
<feature type="region of interest" description="Disordered" evidence="1">
    <location>
        <begin position="233"/>
        <end position="284"/>
    </location>
</feature>
<keyword evidence="2" id="KW-0472">Membrane</keyword>
<keyword evidence="2" id="KW-1133">Transmembrane helix</keyword>
<dbReference type="EMBL" id="LCMI01000007">
    <property type="protein sequence ID" value="KKU32899.1"/>
    <property type="molecule type" value="Genomic_DNA"/>
</dbReference>
<sequence length="371" mass="38533">MKKQKTIVSAFLLLIGLIIVFGVALLLQKGNFNDQSRASTGTVMLGKLITVTDRSCTKCVEQCPGADNVLRNCHPMESDGTSMESTCNVAGRIEFCGTKSFCCPSPGGKWTTDLTKCPGGAPKVMTPVSYRLLKDGGVCTSIIVSKTLADPLVGKKVIATGSLEEPYFYATELVQNTCVQQCPGKDNVLRNCTPPEADGTSEDSTCNVAGRSASCGGTQFCCPKPGAKWTKDMAQCPTTSTTPTKTPTPTPTKTPTPTTTATPTPTTTTNTPPTVSTASLPTGNVGRTYSAAVTANDPNKTDRLNITFFGLPAGLVPGPCGGAVNSGQITCYISGTPTTAGYYKVGITATDDHGGATSTSLPLSIVSVVRQ</sequence>
<protein>
    <submittedName>
        <fullName evidence="3">Uncharacterized protein</fullName>
    </submittedName>
</protein>
<dbReference type="AlphaFoldDB" id="A0A0G1PJA9"/>
<accession>A0A0G1PJA9</accession>
<evidence type="ECO:0000256" key="1">
    <source>
        <dbReference type="SAM" id="MobiDB-lite"/>
    </source>
</evidence>
<evidence type="ECO:0000313" key="4">
    <source>
        <dbReference type="Proteomes" id="UP000034794"/>
    </source>
</evidence>
<keyword evidence="2" id="KW-0812">Transmembrane</keyword>
<reference evidence="3 4" key="1">
    <citation type="journal article" date="2015" name="Nature">
        <title>rRNA introns, odd ribosomes, and small enigmatic genomes across a large radiation of phyla.</title>
        <authorList>
            <person name="Brown C.T."/>
            <person name="Hug L.A."/>
            <person name="Thomas B.C."/>
            <person name="Sharon I."/>
            <person name="Castelle C.J."/>
            <person name="Singh A."/>
            <person name="Wilkins M.J."/>
            <person name="Williams K.H."/>
            <person name="Banfield J.F."/>
        </authorList>
    </citation>
    <scope>NUCLEOTIDE SEQUENCE [LARGE SCALE GENOMIC DNA]</scope>
</reference>
<feature type="compositionally biased region" description="Low complexity" evidence="1">
    <location>
        <begin position="255"/>
        <end position="274"/>
    </location>
</feature>
<evidence type="ECO:0000256" key="2">
    <source>
        <dbReference type="SAM" id="Phobius"/>
    </source>
</evidence>
<comment type="caution">
    <text evidence="3">The sequence shown here is derived from an EMBL/GenBank/DDBJ whole genome shotgun (WGS) entry which is preliminary data.</text>
</comment>
<dbReference type="PATRIC" id="fig|1618381.3.peg.898"/>